<evidence type="ECO:0000256" key="3">
    <source>
        <dbReference type="ARBA" id="ARBA00022702"/>
    </source>
</evidence>
<accession>A0A820E1Z5</accession>
<evidence type="ECO:0000313" key="6">
    <source>
        <dbReference type="Proteomes" id="UP000663881"/>
    </source>
</evidence>
<evidence type="ECO:0000313" key="5">
    <source>
        <dbReference type="EMBL" id="CAF4240627.1"/>
    </source>
</evidence>
<dbReference type="GO" id="GO:0005179">
    <property type="term" value="F:hormone activity"/>
    <property type="evidence" value="ECO:0007669"/>
    <property type="project" value="UniProtKB-KW"/>
</dbReference>
<dbReference type="EMBL" id="CAJOAY010011670">
    <property type="protein sequence ID" value="CAF4240627.1"/>
    <property type="molecule type" value="Genomic_DNA"/>
</dbReference>
<evidence type="ECO:0000256" key="4">
    <source>
        <dbReference type="ARBA" id="ARBA00023157"/>
    </source>
</evidence>
<feature type="non-terminal residue" evidence="5">
    <location>
        <position position="1"/>
    </location>
</feature>
<dbReference type="Pfam" id="PF03298">
    <property type="entry name" value="Stanniocalcin"/>
    <property type="match status" value="1"/>
</dbReference>
<evidence type="ECO:0000256" key="1">
    <source>
        <dbReference type="ARBA" id="ARBA00008693"/>
    </source>
</evidence>
<dbReference type="GO" id="GO:0005576">
    <property type="term" value="C:extracellular region"/>
    <property type="evidence" value="ECO:0007669"/>
    <property type="project" value="InterPro"/>
</dbReference>
<name>A0A820E1Z5_9BILA</name>
<comment type="subunit">
    <text evidence="2">Homodimer; disulfide-linked.</text>
</comment>
<keyword evidence="4" id="KW-1015">Disulfide bond</keyword>
<proteinExistence type="inferred from homology"/>
<protein>
    <submittedName>
        <fullName evidence="5">Uncharacterized protein</fullName>
    </submittedName>
</protein>
<comment type="similarity">
    <text evidence="1">Belongs to the stanniocalcin family.</text>
</comment>
<organism evidence="5 6">
    <name type="scientific">Adineta steineri</name>
    <dbReference type="NCBI Taxonomy" id="433720"/>
    <lineage>
        <taxon>Eukaryota</taxon>
        <taxon>Metazoa</taxon>
        <taxon>Spiralia</taxon>
        <taxon>Gnathifera</taxon>
        <taxon>Rotifera</taxon>
        <taxon>Eurotatoria</taxon>
        <taxon>Bdelloidea</taxon>
        <taxon>Adinetida</taxon>
        <taxon>Adinetidae</taxon>
        <taxon>Adineta</taxon>
    </lineage>
</organism>
<reference evidence="5" key="1">
    <citation type="submission" date="2021-02" db="EMBL/GenBank/DDBJ databases">
        <authorList>
            <person name="Nowell W R."/>
        </authorList>
    </citation>
    <scope>NUCLEOTIDE SEQUENCE</scope>
</reference>
<sequence length="117" mass="13228">GQRWIWDTMNCLQKTLVSPLKNCENNCSILRKTAFDSHPGCYVKSGVCELPAFDWITIASIVGKDIFSSDGFIQALKTVPQCIPDILERISLLLVEETLPYPERIALMVLEAWLRSL</sequence>
<dbReference type="InterPro" id="IPR004978">
    <property type="entry name" value="Stanniocalcin"/>
</dbReference>
<comment type="caution">
    <text evidence="5">The sequence shown here is derived from an EMBL/GenBank/DDBJ whole genome shotgun (WGS) entry which is preliminary data.</text>
</comment>
<gene>
    <name evidence="5" type="ORF">OKA104_LOCUS43059</name>
</gene>
<evidence type="ECO:0000256" key="2">
    <source>
        <dbReference type="ARBA" id="ARBA00011748"/>
    </source>
</evidence>
<keyword evidence="3" id="KW-0372">Hormone</keyword>
<dbReference type="Proteomes" id="UP000663881">
    <property type="component" value="Unassembled WGS sequence"/>
</dbReference>
<dbReference type="AlphaFoldDB" id="A0A820E1Z5"/>